<evidence type="ECO:0000313" key="12">
    <source>
        <dbReference type="Proteomes" id="UP000004129"/>
    </source>
</evidence>
<dbReference type="GO" id="GO:0005886">
    <property type="term" value="C:plasma membrane"/>
    <property type="evidence" value="ECO:0007669"/>
    <property type="project" value="TreeGrafter"/>
</dbReference>
<name>G5GNH6_9FIRM</name>
<dbReference type="GO" id="GO:0015141">
    <property type="term" value="F:succinate transmembrane transporter activity"/>
    <property type="evidence" value="ECO:0007669"/>
    <property type="project" value="UniProtKB-ARBA"/>
</dbReference>
<comment type="subcellular location">
    <subcellularLocation>
        <location evidence="1">Membrane</location>
        <topology evidence="1">Multi-pass membrane protein</topology>
    </subcellularLocation>
</comment>
<gene>
    <name evidence="11" type="ORF">HMPREF9334_00930</name>
</gene>
<feature type="region of interest" description="Disordered" evidence="9">
    <location>
        <begin position="1"/>
        <end position="20"/>
    </location>
</feature>
<evidence type="ECO:0000256" key="6">
    <source>
        <dbReference type="ARBA" id="ARBA00022989"/>
    </source>
</evidence>
<evidence type="ECO:0000256" key="3">
    <source>
        <dbReference type="ARBA" id="ARBA00020150"/>
    </source>
</evidence>
<keyword evidence="7 10" id="KW-0472">Membrane</keyword>
<evidence type="ECO:0000256" key="1">
    <source>
        <dbReference type="ARBA" id="ARBA00004141"/>
    </source>
</evidence>
<feature type="transmembrane region" description="Helical" evidence="10">
    <location>
        <begin position="103"/>
        <end position="123"/>
    </location>
</feature>
<sequence>MYKEAEEMSADQSKEAQRIHEAEQKFDRTRRLVGLFGAPILALLVFLTPIEGLTVASHKLLAIMVLVALWWITEPVPIPVTSLIGPTLAVVTGVVTAKDAYAAFANPMIFLFMGGFILAKAMMDHGLDKRFAYWLLARSWVGSNPRRIFLAIGLAAALCSGWVSNTATAAMMFPIALGLLGAIKEMMAANGKEIDLHDYKYATGLMLMTAYSCSIGGVLTPIGTPPNIIMLGFLDQMANIHISFFEWMTWGAIAMVVYFIITYFILIRMFPPDVARIDGAEEFIRARVAELGGWTRAQKNTLVCFLVAVSLWVFPGILSMTLGSTSPILKMYNHLFPEAVAAMFGALLLFLMPINFKERQFTLEWKSAVQGVEWGTLILFGGGLAMGGMMYKTGLSQWVGDKIVGMLGGEPSEFALVAIFCVMALLLSELTSHTAATNMIGPLGITAAVAAGFSPVHVAVGIALSSSLGFMLPVSTPPNAIVYASGYIPITKMIKTGVYIDFIGIFCVTIPLVLYFVTWIVG</sequence>
<dbReference type="PATRIC" id="fig|679201.3.peg.940"/>
<dbReference type="InterPro" id="IPR031312">
    <property type="entry name" value="Na/sul_symport_CS"/>
</dbReference>
<dbReference type="InterPro" id="IPR001898">
    <property type="entry name" value="SLC13A/DASS"/>
</dbReference>
<feature type="transmembrane region" description="Helical" evidence="10">
    <location>
        <begin position="374"/>
        <end position="394"/>
    </location>
</feature>
<proteinExistence type="inferred from homology"/>
<feature type="transmembrane region" description="Helical" evidence="10">
    <location>
        <begin position="80"/>
        <end position="97"/>
    </location>
</feature>
<dbReference type="AlphaFoldDB" id="G5GNH6"/>
<feature type="transmembrane region" description="Helical" evidence="10">
    <location>
        <begin position="302"/>
        <end position="323"/>
    </location>
</feature>
<feature type="transmembrane region" description="Helical" evidence="10">
    <location>
        <begin position="244"/>
        <end position="266"/>
    </location>
</feature>
<organism evidence="11 12">
    <name type="scientific">Selenomonas infelix ATCC 43532</name>
    <dbReference type="NCBI Taxonomy" id="679201"/>
    <lineage>
        <taxon>Bacteria</taxon>
        <taxon>Bacillati</taxon>
        <taxon>Bacillota</taxon>
        <taxon>Negativicutes</taxon>
        <taxon>Selenomonadales</taxon>
        <taxon>Selenomonadaceae</taxon>
        <taxon>Selenomonas</taxon>
    </lineage>
</organism>
<evidence type="ECO:0000256" key="5">
    <source>
        <dbReference type="ARBA" id="ARBA00022692"/>
    </source>
</evidence>
<dbReference type="eggNOG" id="COG0471">
    <property type="taxonomic scope" value="Bacteria"/>
</dbReference>
<feature type="transmembrane region" description="Helical" evidence="10">
    <location>
        <begin position="470"/>
        <end position="490"/>
    </location>
</feature>
<dbReference type="EMBL" id="ACZM01000007">
    <property type="protein sequence ID" value="EHG21513.1"/>
    <property type="molecule type" value="Genomic_DNA"/>
</dbReference>
<dbReference type="Proteomes" id="UP000004129">
    <property type="component" value="Unassembled WGS sequence"/>
</dbReference>
<reference evidence="11 12" key="1">
    <citation type="submission" date="2011-08" db="EMBL/GenBank/DDBJ databases">
        <title>The Genome Sequence of Selenomonas infelix ATCC 43532.</title>
        <authorList>
            <consortium name="The Broad Institute Genome Sequencing Platform"/>
            <person name="Earl A."/>
            <person name="Ward D."/>
            <person name="Feldgarden M."/>
            <person name="Gevers D."/>
            <person name="Izard J."/>
            <person name="Blanton J.M."/>
            <person name="Baranova O.V."/>
            <person name="Dewhirst F.E."/>
            <person name="Young S.K."/>
            <person name="Zeng Q."/>
            <person name="Gargeya S."/>
            <person name="Fitzgerald M."/>
            <person name="Haas B."/>
            <person name="Abouelleil A."/>
            <person name="Alvarado L."/>
            <person name="Arachchi H.M."/>
            <person name="Berlin A."/>
            <person name="Brown A."/>
            <person name="Chapman S.B."/>
            <person name="Chen Z."/>
            <person name="Dunbar C."/>
            <person name="Freedman E."/>
            <person name="Gearin G."/>
            <person name="Gellesch M."/>
            <person name="Goldberg J."/>
            <person name="Griggs A."/>
            <person name="Gujja S."/>
            <person name="Heiman D."/>
            <person name="Howarth C."/>
            <person name="Larson L."/>
            <person name="Lui A."/>
            <person name="MacDonald P.J.P."/>
            <person name="Montmayeur A."/>
            <person name="Murphy C."/>
            <person name="Neiman D."/>
            <person name="Pearson M."/>
            <person name="Priest M."/>
            <person name="Roberts A."/>
            <person name="Saif S."/>
            <person name="Shea T."/>
            <person name="Shenoy N."/>
            <person name="Sisk P."/>
            <person name="Stolte C."/>
            <person name="Sykes S."/>
            <person name="Wortman J."/>
            <person name="Nusbaum C."/>
            <person name="Birren B."/>
        </authorList>
    </citation>
    <scope>NUCLEOTIDE SEQUENCE [LARGE SCALE GENOMIC DNA]</scope>
    <source>
        <strain evidence="11 12">ATCC 43532</strain>
    </source>
</reference>
<feature type="transmembrane region" description="Helical" evidence="10">
    <location>
        <begin position="414"/>
        <end position="431"/>
    </location>
</feature>
<dbReference type="HOGENOM" id="CLU_005170_0_0_9"/>
<comment type="similarity">
    <text evidence="2">Belongs to the SLC13A/DASS transporter (TC 2.A.47) family. NADC subfamily.</text>
</comment>
<dbReference type="NCBIfam" id="TIGR00785">
    <property type="entry name" value="dass"/>
    <property type="match status" value="1"/>
</dbReference>
<feature type="transmembrane region" description="Helical" evidence="10">
    <location>
        <begin position="201"/>
        <end position="224"/>
    </location>
</feature>
<feature type="transmembrane region" description="Helical" evidence="10">
    <location>
        <begin position="32"/>
        <end position="50"/>
    </location>
</feature>
<evidence type="ECO:0000256" key="7">
    <source>
        <dbReference type="ARBA" id="ARBA00023136"/>
    </source>
</evidence>
<dbReference type="PANTHER" id="PTHR10283">
    <property type="entry name" value="SOLUTE CARRIER FAMILY 13 MEMBER"/>
    <property type="match status" value="1"/>
</dbReference>
<evidence type="ECO:0000256" key="10">
    <source>
        <dbReference type="SAM" id="Phobius"/>
    </source>
</evidence>
<accession>G5GNH6</accession>
<dbReference type="Pfam" id="PF00939">
    <property type="entry name" value="Na_sulph_symp"/>
    <property type="match status" value="1"/>
</dbReference>
<evidence type="ECO:0000313" key="11">
    <source>
        <dbReference type="EMBL" id="EHG21513.1"/>
    </source>
</evidence>
<keyword evidence="12" id="KW-1185">Reference proteome</keyword>
<keyword evidence="4" id="KW-0813">Transport</keyword>
<evidence type="ECO:0000256" key="9">
    <source>
        <dbReference type="SAM" id="MobiDB-lite"/>
    </source>
</evidence>
<dbReference type="CDD" id="cd01115">
    <property type="entry name" value="SLC13_permease"/>
    <property type="match status" value="1"/>
</dbReference>
<dbReference type="PANTHER" id="PTHR10283:SF82">
    <property type="entry name" value="SOLUTE CARRIER FAMILY 13 MEMBER 2"/>
    <property type="match status" value="1"/>
</dbReference>
<dbReference type="PROSITE" id="PS01271">
    <property type="entry name" value="NA_SULFATE"/>
    <property type="match status" value="1"/>
</dbReference>
<feature type="transmembrane region" description="Helical" evidence="10">
    <location>
        <begin position="443"/>
        <end position="464"/>
    </location>
</feature>
<comment type="caution">
    <text evidence="11">The sequence shown here is derived from an EMBL/GenBank/DDBJ whole genome shotgun (WGS) entry which is preliminary data.</text>
</comment>
<dbReference type="STRING" id="679201.HMPREF9334_00930"/>
<protein>
    <recommendedName>
        <fullName evidence="3">Sodium-dependent dicarboxylate transporter SdcS</fullName>
    </recommendedName>
    <alternativeName>
        <fullName evidence="8">Na(+)/dicarboxylate symporter</fullName>
    </alternativeName>
</protein>
<feature type="transmembrane region" description="Helical" evidence="10">
    <location>
        <begin position="335"/>
        <end position="354"/>
    </location>
</feature>
<keyword evidence="6 10" id="KW-1133">Transmembrane helix</keyword>
<feature type="transmembrane region" description="Helical" evidence="10">
    <location>
        <begin position="169"/>
        <end position="189"/>
    </location>
</feature>
<evidence type="ECO:0000256" key="2">
    <source>
        <dbReference type="ARBA" id="ARBA00006772"/>
    </source>
</evidence>
<evidence type="ECO:0000256" key="4">
    <source>
        <dbReference type="ARBA" id="ARBA00022448"/>
    </source>
</evidence>
<keyword evidence="5 10" id="KW-0812">Transmembrane</keyword>
<evidence type="ECO:0000256" key="8">
    <source>
        <dbReference type="ARBA" id="ARBA00031174"/>
    </source>
</evidence>
<feature type="transmembrane region" description="Helical" evidence="10">
    <location>
        <begin position="502"/>
        <end position="521"/>
    </location>
</feature>